<dbReference type="InterPro" id="IPR048279">
    <property type="entry name" value="MdtK-like"/>
</dbReference>
<evidence type="ECO:0000313" key="9">
    <source>
        <dbReference type="Proteomes" id="UP000005707"/>
    </source>
</evidence>
<dbReference type="Proteomes" id="UP000005707">
    <property type="component" value="Unassembled WGS sequence"/>
</dbReference>
<evidence type="ECO:0000256" key="5">
    <source>
        <dbReference type="ARBA" id="ARBA00022989"/>
    </source>
</evidence>
<keyword evidence="5 7" id="KW-1133">Transmembrane helix</keyword>
<dbReference type="Pfam" id="PF01554">
    <property type="entry name" value="MatE"/>
    <property type="match status" value="2"/>
</dbReference>
<dbReference type="GO" id="GO:0008465">
    <property type="term" value="F:hydroxypyruvate reductase (NADH) activity"/>
    <property type="evidence" value="ECO:0007669"/>
    <property type="project" value="UniProtKB-EC"/>
</dbReference>
<dbReference type="AlphaFoldDB" id="U2DZL7"/>
<feature type="transmembrane region" description="Helical" evidence="7">
    <location>
        <begin position="12"/>
        <end position="37"/>
    </location>
</feature>
<keyword evidence="6 7" id="KW-0472">Membrane</keyword>
<dbReference type="EMBL" id="AFNU02000001">
    <property type="protein sequence ID" value="ERJ13642.1"/>
    <property type="molecule type" value="Genomic_DNA"/>
</dbReference>
<dbReference type="FunCoup" id="U2DZL7">
    <property type="interactions" value="49"/>
</dbReference>
<gene>
    <name evidence="8" type="ORF">HLPCO_000308</name>
</gene>
<feature type="transmembrane region" description="Helical" evidence="7">
    <location>
        <begin position="57"/>
        <end position="77"/>
    </location>
</feature>
<organism evidence="8 9">
    <name type="scientific">Haloplasma contractile SSD-17B</name>
    <dbReference type="NCBI Taxonomy" id="1033810"/>
    <lineage>
        <taxon>Bacteria</taxon>
        <taxon>Bacillati</taxon>
        <taxon>Mycoplasmatota</taxon>
        <taxon>Mollicutes</taxon>
        <taxon>Haloplasmatales</taxon>
        <taxon>Haloplasmataceae</taxon>
        <taxon>Haloplasma</taxon>
    </lineage>
</organism>
<reference evidence="8 9" key="2">
    <citation type="journal article" date="2013" name="PLoS ONE">
        <title>INDIGO - INtegrated Data Warehouse of MIcrobial GenOmes with Examples from the Red Sea Extremophiles.</title>
        <authorList>
            <person name="Alam I."/>
            <person name="Antunes A."/>
            <person name="Kamau A.A."/>
            <person name="Ba Alawi W."/>
            <person name="Kalkatawi M."/>
            <person name="Stingl U."/>
            <person name="Bajic V.B."/>
        </authorList>
    </citation>
    <scope>NUCLEOTIDE SEQUENCE [LARGE SCALE GENOMIC DNA]</scope>
    <source>
        <strain evidence="8 9">SSD-17B</strain>
    </source>
</reference>
<keyword evidence="9" id="KW-1185">Reference proteome</keyword>
<dbReference type="GO" id="GO:0005886">
    <property type="term" value="C:plasma membrane"/>
    <property type="evidence" value="ECO:0007669"/>
    <property type="project" value="UniProtKB-SubCell"/>
</dbReference>
<feature type="transmembrane region" description="Helical" evidence="7">
    <location>
        <begin position="89"/>
        <end position="114"/>
    </location>
</feature>
<evidence type="ECO:0000256" key="2">
    <source>
        <dbReference type="ARBA" id="ARBA00022448"/>
    </source>
</evidence>
<evidence type="ECO:0000256" key="7">
    <source>
        <dbReference type="SAM" id="Phobius"/>
    </source>
</evidence>
<sequence length="449" mass="49963">MLCGDKMQNKSFTKLVLIILIETALFMLMGTIDTIMLSGYSDNAVAAVGLADQAISLAFMLFTVISTGTIILISQYIGAERIKNAENVAIISLIISFLSGILLSGIFIVFNEAILSFLSVDSNDTNFYNTTQNYLLIVSIFMPFAAMNPVVNSIFRGFNKAKISLYISLFVNIINIIGNAMFIYGWFGAPILGPIGVAYSTAFSRTLKIVITIILLKYFVKITPHENILKNFFKRSKEVFKVGTPSALEGIIYQVMQFVVLAFVSGYLGTTQVTTRIYVLKLTMFIFLASLALAQANQIYVGNFVGRKEFDRALKHTNKVFIVGAFISLSMTLLFNIFNDQLLGLFTNDSEIIRLGKSLLLLTFFVEFGRSLNLIYAFALKGSGDVNFPLITAFISMWGVVIPLTYFSIQLGYGLMGVWAIYAFDEIIRGILAIIHWQTGKWKKKALVK</sequence>
<feature type="transmembrane region" description="Helical" evidence="7">
    <location>
        <begin position="251"/>
        <end position="270"/>
    </location>
</feature>
<evidence type="ECO:0000313" key="8">
    <source>
        <dbReference type="EMBL" id="ERJ13642.1"/>
    </source>
</evidence>
<evidence type="ECO:0000256" key="3">
    <source>
        <dbReference type="ARBA" id="ARBA00022475"/>
    </source>
</evidence>
<dbReference type="CDD" id="cd13134">
    <property type="entry name" value="MATE_like_8"/>
    <property type="match status" value="1"/>
</dbReference>
<evidence type="ECO:0000256" key="4">
    <source>
        <dbReference type="ARBA" id="ARBA00022692"/>
    </source>
</evidence>
<evidence type="ECO:0000256" key="1">
    <source>
        <dbReference type="ARBA" id="ARBA00004651"/>
    </source>
</evidence>
<protein>
    <submittedName>
        <fullName evidence="8">MATE efflux family protein</fullName>
        <ecNumber evidence="8">1.1.1.29</ecNumber>
    </submittedName>
</protein>
<dbReference type="InterPro" id="IPR047135">
    <property type="entry name" value="YsiQ"/>
</dbReference>
<dbReference type="PIRSF" id="PIRSF006603">
    <property type="entry name" value="DinF"/>
    <property type="match status" value="1"/>
</dbReference>
<feature type="transmembrane region" description="Helical" evidence="7">
    <location>
        <begin position="413"/>
        <end position="435"/>
    </location>
</feature>
<dbReference type="PANTHER" id="PTHR42925">
    <property type="entry name" value="MULTIDRUG AND TOXIN EFFLUX PROTEIN MATE FAMILY"/>
    <property type="match status" value="1"/>
</dbReference>
<dbReference type="EC" id="1.1.1.29" evidence="8"/>
<feature type="transmembrane region" description="Helical" evidence="7">
    <location>
        <begin position="199"/>
        <end position="220"/>
    </location>
</feature>
<dbReference type="GO" id="GO:0042910">
    <property type="term" value="F:xenobiotic transmembrane transporter activity"/>
    <property type="evidence" value="ECO:0007669"/>
    <property type="project" value="InterPro"/>
</dbReference>
<feature type="transmembrane region" description="Helical" evidence="7">
    <location>
        <begin position="163"/>
        <end position="187"/>
    </location>
</feature>
<reference evidence="8 9" key="1">
    <citation type="journal article" date="2011" name="J. Bacteriol.">
        <title>Genome sequence of Haloplasma contractile, an unusual contractile bacterium from a deep-sea anoxic brine lake.</title>
        <authorList>
            <person name="Antunes A."/>
            <person name="Alam I."/>
            <person name="El Dorry H."/>
            <person name="Siam R."/>
            <person name="Robertson A."/>
            <person name="Bajic V.B."/>
            <person name="Stingl U."/>
        </authorList>
    </citation>
    <scope>NUCLEOTIDE SEQUENCE [LARGE SCALE GENOMIC DNA]</scope>
    <source>
        <strain evidence="8 9">SSD-17B</strain>
    </source>
</reference>
<feature type="transmembrane region" description="Helical" evidence="7">
    <location>
        <begin position="386"/>
        <end position="407"/>
    </location>
</feature>
<dbReference type="GO" id="GO:0015297">
    <property type="term" value="F:antiporter activity"/>
    <property type="evidence" value="ECO:0007669"/>
    <property type="project" value="InterPro"/>
</dbReference>
<feature type="transmembrane region" description="Helical" evidence="7">
    <location>
        <begin position="320"/>
        <end position="338"/>
    </location>
</feature>
<evidence type="ECO:0000256" key="6">
    <source>
        <dbReference type="ARBA" id="ARBA00023136"/>
    </source>
</evidence>
<proteinExistence type="predicted"/>
<feature type="transmembrane region" description="Helical" evidence="7">
    <location>
        <begin position="282"/>
        <end position="300"/>
    </location>
</feature>
<comment type="subcellular location">
    <subcellularLocation>
        <location evidence="1">Cell membrane</location>
        <topology evidence="1">Multi-pass membrane protein</topology>
    </subcellularLocation>
</comment>
<dbReference type="InterPro" id="IPR002528">
    <property type="entry name" value="MATE_fam"/>
</dbReference>
<dbReference type="NCBIfam" id="TIGR00797">
    <property type="entry name" value="matE"/>
    <property type="match status" value="1"/>
</dbReference>
<keyword evidence="3" id="KW-1003">Cell membrane</keyword>
<dbReference type="STRING" id="1033810.HLPCO_000308"/>
<keyword evidence="8" id="KW-0560">Oxidoreductase</keyword>
<name>U2DZL7_9MOLU</name>
<dbReference type="eggNOG" id="COG0534">
    <property type="taxonomic scope" value="Bacteria"/>
</dbReference>
<dbReference type="PANTHER" id="PTHR42925:SF1">
    <property type="entry name" value="VIRULENCE FACTOR MVIN"/>
    <property type="match status" value="1"/>
</dbReference>
<feature type="transmembrane region" description="Helical" evidence="7">
    <location>
        <begin position="358"/>
        <end position="379"/>
    </location>
</feature>
<feature type="transmembrane region" description="Helical" evidence="7">
    <location>
        <begin position="134"/>
        <end position="151"/>
    </location>
</feature>
<keyword evidence="2" id="KW-0813">Transport</keyword>
<comment type="caution">
    <text evidence="8">The sequence shown here is derived from an EMBL/GenBank/DDBJ whole genome shotgun (WGS) entry which is preliminary data.</text>
</comment>
<accession>U2DZL7</accession>
<dbReference type="InParanoid" id="U2DZL7"/>
<keyword evidence="4 7" id="KW-0812">Transmembrane</keyword>